<name>A0A8T1N6W0_CARIL</name>
<evidence type="ECO:0000313" key="25">
    <source>
        <dbReference type="Proteomes" id="UP000811609"/>
    </source>
</evidence>
<feature type="transmembrane region" description="Helical" evidence="20">
    <location>
        <begin position="434"/>
        <end position="457"/>
    </location>
</feature>
<dbReference type="FunFam" id="2.90.10.10:FF:000026">
    <property type="entry name" value="Serine/threonine-protein kinase"/>
    <property type="match status" value="1"/>
</dbReference>
<evidence type="ECO:0000256" key="5">
    <source>
        <dbReference type="ARBA" id="ARBA00022692"/>
    </source>
</evidence>
<evidence type="ECO:0000256" key="11">
    <source>
        <dbReference type="ARBA" id="ARBA00022989"/>
    </source>
</evidence>
<comment type="caution">
    <text evidence="24">The sequence shown here is derived from an EMBL/GenBank/DDBJ whole genome shotgun (WGS) entry which is preliminary data.</text>
</comment>
<dbReference type="GO" id="GO:0005524">
    <property type="term" value="F:ATP binding"/>
    <property type="evidence" value="ECO:0007669"/>
    <property type="project" value="UniProtKB-UniRule"/>
</dbReference>
<keyword evidence="9 18" id="KW-0418">Kinase</keyword>
<keyword evidence="8 18" id="KW-0547">Nucleotide-binding</keyword>
<evidence type="ECO:0000256" key="14">
    <source>
        <dbReference type="ARBA" id="ARBA00023170"/>
    </source>
</evidence>
<dbReference type="FunFam" id="1.10.510.10:FF:000237">
    <property type="entry name" value="G-type lectin S-receptor-like serine/threonine-protein kinase"/>
    <property type="match status" value="1"/>
</dbReference>
<organism evidence="24 25">
    <name type="scientific">Carya illinoinensis</name>
    <name type="common">Pecan</name>
    <dbReference type="NCBI Taxonomy" id="32201"/>
    <lineage>
        <taxon>Eukaryota</taxon>
        <taxon>Viridiplantae</taxon>
        <taxon>Streptophyta</taxon>
        <taxon>Embryophyta</taxon>
        <taxon>Tracheophyta</taxon>
        <taxon>Spermatophyta</taxon>
        <taxon>Magnoliopsida</taxon>
        <taxon>eudicotyledons</taxon>
        <taxon>Gunneridae</taxon>
        <taxon>Pentapetalae</taxon>
        <taxon>rosids</taxon>
        <taxon>fabids</taxon>
        <taxon>Fagales</taxon>
        <taxon>Juglandaceae</taxon>
        <taxon>Carya</taxon>
    </lineage>
</organism>
<evidence type="ECO:0000256" key="1">
    <source>
        <dbReference type="ARBA" id="ARBA00004479"/>
    </source>
</evidence>
<dbReference type="InterPro" id="IPR051343">
    <property type="entry name" value="G-type_lectin_kinases/EP1-like"/>
</dbReference>
<dbReference type="InterPro" id="IPR017441">
    <property type="entry name" value="Protein_kinase_ATP_BS"/>
</dbReference>
<dbReference type="EMBL" id="CM031823">
    <property type="protein sequence ID" value="KAG6626035.1"/>
    <property type="molecule type" value="Genomic_DNA"/>
</dbReference>
<keyword evidence="7" id="KW-0430">Lectin</keyword>
<evidence type="ECO:0000256" key="2">
    <source>
        <dbReference type="ARBA" id="ARBA00022527"/>
    </source>
</evidence>
<evidence type="ECO:0000256" key="10">
    <source>
        <dbReference type="ARBA" id="ARBA00022840"/>
    </source>
</evidence>
<dbReference type="InterPro" id="IPR000858">
    <property type="entry name" value="S_locus_glycoprot_dom"/>
</dbReference>
<dbReference type="GO" id="GO:0004674">
    <property type="term" value="F:protein serine/threonine kinase activity"/>
    <property type="evidence" value="ECO:0007669"/>
    <property type="project" value="UniProtKB-KW"/>
</dbReference>
<gene>
    <name evidence="24" type="ORF">CIPAW_15G018600</name>
</gene>
<feature type="domain" description="Protein kinase" evidence="22">
    <location>
        <begin position="495"/>
        <end position="778"/>
    </location>
</feature>
<keyword evidence="14" id="KW-0675">Receptor</keyword>
<evidence type="ECO:0000256" key="16">
    <source>
        <dbReference type="ARBA" id="ARBA00047899"/>
    </source>
</evidence>
<dbReference type="PANTHER" id="PTHR47976:SF102">
    <property type="entry name" value="G-TYPE LECTIN S-RECEPTOR-LIKE SERINE_THREONINE-PROTEIN KINASE LECRK3"/>
    <property type="match status" value="1"/>
</dbReference>
<evidence type="ECO:0000256" key="8">
    <source>
        <dbReference type="ARBA" id="ARBA00022741"/>
    </source>
</evidence>
<dbReference type="AlphaFoldDB" id="A0A8T1N6W0"/>
<accession>A0A8T1N6W0</accession>
<evidence type="ECO:0000256" key="12">
    <source>
        <dbReference type="ARBA" id="ARBA00023136"/>
    </source>
</evidence>
<dbReference type="PANTHER" id="PTHR47976">
    <property type="entry name" value="G-TYPE LECTIN S-RECEPTOR-LIKE SERINE/THREONINE-PROTEIN KINASE SD2-5"/>
    <property type="match status" value="1"/>
</dbReference>
<keyword evidence="2 18" id="KW-0723">Serine/threonine-protein kinase</keyword>
<feature type="chain" id="PRO_5035864763" description="Receptor-like serine/threonine-protein kinase" evidence="21">
    <location>
        <begin position="18"/>
        <end position="780"/>
    </location>
</feature>
<keyword evidence="12 20" id="KW-0472">Membrane</keyword>
<dbReference type="CDD" id="cd00028">
    <property type="entry name" value="B_lectin"/>
    <property type="match status" value="1"/>
</dbReference>
<dbReference type="InterPro" id="IPR001480">
    <property type="entry name" value="Bulb-type_lectin_dom"/>
</dbReference>
<evidence type="ECO:0000256" key="21">
    <source>
        <dbReference type="SAM" id="SignalP"/>
    </source>
</evidence>
<dbReference type="SMART" id="SM00108">
    <property type="entry name" value="B_lectin"/>
    <property type="match status" value="2"/>
</dbReference>
<dbReference type="InterPro" id="IPR000719">
    <property type="entry name" value="Prot_kinase_dom"/>
</dbReference>
<evidence type="ECO:0000256" key="6">
    <source>
        <dbReference type="ARBA" id="ARBA00022729"/>
    </source>
</evidence>
<keyword evidence="15" id="KW-0325">Glycoprotein</keyword>
<evidence type="ECO:0000256" key="13">
    <source>
        <dbReference type="ARBA" id="ARBA00023157"/>
    </source>
</evidence>
<proteinExistence type="inferred from homology"/>
<keyword evidence="25" id="KW-1185">Reference proteome</keyword>
<evidence type="ECO:0000256" key="9">
    <source>
        <dbReference type="ARBA" id="ARBA00022777"/>
    </source>
</evidence>
<dbReference type="EC" id="2.7.11.1" evidence="18"/>
<dbReference type="PROSITE" id="PS00108">
    <property type="entry name" value="PROTEIN_KINASE_ST"/>
    <property type="match status" value="1"/>
</dbReference>
<keyword evidence="3" id="KW-0245">EGF-like domain</keyword>
<comment type="similarity">
    <text evidence="18">Belongs to the protein kinase superfamily. Ser/Thr protein kinase family.</text>
</comment>
<evidence type="ECO:0000256" key="17">
    <source>
        <dbReference type="ARBA" id="ARBA00048679"/>
    </source>
</evidence>
<dbReference type="Pfam" id="PF01453">
    <property type="entry name" value="B_lectin"/>
    <property type="match status" value="1"/>
</dbReference>
<evidence type="ECO:0000256" key="7">
    <source>
        <dbReference type="ARBA" id="ARBA00022734"/>
    </source>
</evidence>
<keyword evidence="11 20" id="KW-1133">Transmembrane helix</keyword>
<dbReference type="InterPro" id="IPR024171">
    <property type="entry name" value="SRK-like_kinase"/>
</dbReference>
<dbReference type="PROSITE" id="PS00107">
    <property type="entry name" value="PROTEIN_KINASE_ATP"/>
    <property type="match status" value="1"/>
</dbReference>
<evidence type="ECO:0000256" key="4">
    <source>
        <dbReference type="ARBA" id="ARBA00022679"/>
    </source>
</evidence>
<feature type="domain" description="Bulb-type lectin" evidence="23">
    <location>
        <begin position="23"/>
        <end position="141"/>
    </location>
</feature>
<reference evidence="24" key="1">
    <citation type="submission" date="2020-12" db="EMBL/GenBank/DDBJ databases">
        <title>WGS assembly of Carya illinoinensis cv. Pawnee.</title>
        <authorList>
            <person name="Platts A."/>
            <person name="Shu S."/>
            <person name="Wright S."/>
            <person name="Barry K."/>
            <person name="Edger P."/>
            <person name="Pires J.C."/>
            <person name="Schmutz J."/>
        </authorList>
    </citation>
    <scope>NUCLEOTIDE SEQUENCE</scope>
    <source>
        <tissue evidence="24">Leaf</tissue>
    </source>
</reference>
<protein>
    <recommendedName>
        <fullName evidence="18">Receptor-like serine/threonine-protein kinase</fullName>
        <ecNumber evidence="18">2.7.11.1</ecNumber>
    </recommendedName>
</protein>
<comment type="catalytic activity">
    <reaction evidence="16 18">
        <text>L-threonyl-[protein] + ATP = O-phospho-L-threonyl-[protein] + ADP + H(+)</text>
        <dbReference type="Rhea" id="RHEA:46608"/>
        <dbReference type="Rhea" id="RHEA-COMP:11060"/>
        <dbReference type="Rhea" id="RHEA-COMP:11605"/>
        <dbReference type="ChEBI" id="CHEBI:15378"/>
        <dbReference type="ChEBI" id="CHEBI:30013"/>
        <dbReference type="ChEBI" id="CHEBI:30616"/>
        <dbReference type="ChEBI" id="CHEBI:61977"/>
        <dbReference type="ChEBI" id="CHEBI:456216"/>
        <dbReference type="EC" id="2.7.11.1"/>
    </reaction>
</comment>
<comment type="catalytic activity">
    <reaction evidence="17 18">
        <text>L-seryl-[protein] + ATP = O-phospho-L-seryl-[protein] + ADP + H(+)</text>
        <dbReference type="Rhea" id="RHEA:17989"/>
        <dbReference type="Rhea" id="RHEA-COMP:9863"/>
        <dbReference type="Rhea" id="RHEA-COMP:11604"/>
        <dbReference type="ChEBI" id="CHEBI:15378"/>
        <dbReference type="ChEBI" id="CHEBI:29999"/>
        <dbReference type="ChEBI" id="CHEBI:30616"/>
        <dbReference type="ChEBI" id="CHEBI:83421"/>
        <dbReference type="ChEBI" id="CHEBI:456216"/>
        <dbReference type="EC" id="2.7.11.1"/>
    </reaction>
</comment>
<keyword evidence="4 18" id="KW-0808">Transferase</keyword>
<evidence type="ECO:0000256" key="19">
    <source>
        <dbReference type="PROSITE-ProRule" id="PRU10141"/>
    </source>
</evidence>
<dbReference type="CDD" id="cd14066">
    <property type="entry name" value="STKc_IRAK"/>
    <property type="match status" value="1"/>
</dbReference>
<dbReference type="SMART" id="SM00220">
    <property type="entry name" value="S_TKc"/>
    <property type="match status" value="1"/>
</dbReference>
<evidence type="ECO:0000256" key="15">
    <source>
        <dbReference type="ARBA" id="ARBA00023180"/>
    </source>
</evidence>
<dbReference type="PIRSF" id="PIRSF000641">
    <property type="entry name" value="SRK"/>
    <property type="match status" value="1"/>
</dbReference>
<dbReference type="Proteomes" id="UP000811609">
    <property type="component" value="Chromosome 15"/>
</dbReference>
<evidence type="ECO:0000259" key="23">
    <source>
        <dbReference type="PROSITE" id="PS50927"/>
    </source>
</evidence>
<evidence type="ECO:0000256" key="20">
    <source>
        <dbReference type="SAM" id="Phobius"/>
    </source>
</evidence>
<dbReference type="PROSITE" id="PS50927">
    <property type="entry name" value="BULB_LECTIN"/>
    <property type="match status" value="2"/>
</dbReference>
<evidence type="ECO:0000256" key="18">
    <source>
        <dbReference type="PIRNR" id="PIRNR000641"/>
    </source>
</evidence>
<comment type="subcellular location">
    <subcellularLocation>
        <location evidence="1">Membrane</location>
        <topology evidence="1">Single-pass type I membrane protein</topology>
    </subcellularLocation>
</comment>
<feature type="domain" description="Bulb-type lectin" evidence="23">
    <location>
        <begin position="144"/>
        <end position="270"/>
    </location>
</feature>
<sequence>MVLSFLLIFAHSIAINAQQRNFNLSRGSSLSPTENSSLFSQSGKFAFGFFPFGDGFAVGIWYESGTLQKTVVWTANRNDPPVSRNATIGLTNDGRLIVHEVGVQEKPIANTTGPALFVSMLDSGNLVLYNSNLTIIWQSFDYPTDTLLPGLLLRAGDELVSSIFETNHSMGSFRIKMQTDGNIVMYPVGSLDAPDFAYWASVTNFVGKNATLTLDGNGRLYMLNSSGAEVKNINNAAVPSDGKMYRATIDADGIFRVYSHNLIENGSQSIEWYVPDDRCRPKGICGINGYCDLINLQPVCACPPGFDFIKHEEKNLGCNRNFILESCAFKNDHTEYTIQELQSIVWLESTYAILPSMTIEECKLACLEDCNCEAAQFQGQECKKQKLPLTFGRRTSQQEDGKPSPSMLVKVGMDSGRNGTIAPKESRKVLRMDILVIGLACISFALIVLAFSAFLIFRYRLWAYKKIPYKSNDQGLIEDVSLRVFTYNELEVATSGFSEPLGSGSFGTVFKGTLSGQRRIAVKRLDLKVVAEVQEMEFLNEMRSIGRIHHRNLVRLLGYCHDGSNRLLVYDYMSNGTLSSYLFKSQLKPNWVERINIALNIARGLLYLHEECETRIIHCDLKPSNILMDEYGHAKIADFGLAKLLMPEHSRTFTEPIRGTRGYIAPEWHMDLPITVKADVYSFGIVFFVIICCRKRLDNDAPEEEAILVKWVKDCFKANEVSKLVPEEVDQQSLERMIKIGLWCIEEDPAARPSMKKVIQMLEGIVEILEPPCAHSSFQY</sequence>
<dbReference type="GO" id="GO:0048544">
    <property type="term" value="P:recognition of pollen"/>
    <property type="evidence" value="ECO:0007669"/>
    <property type="project" value="InterPro"/>
</dbReference>
<evidence type="ECO:0000313" key="24">
    <source>
        <dbReference type="EMBL" id="KAG6626035.1"/>
    </source>
</evidence>
<keyword evidence="5 20" id="KW-0812">Transmembrane</keyword>
<feature type="signal peptide" evidence="21">
    <location>
        <begin position="1"/>
        <end position="17"/>
    </location>
</feature>
<dbReference type="GO" id="GO:0016020">
    <property type="term" value="C:membrane"/>
    <property type="evidence" value="ECO:0007669"/>
    <property type="project" value="UniProtKB-SubCell"/>
</dbReference>
<dbReference type="InterPro" id="IPR008271">
    <property type="entry name" value="Ser/Thr_kinase_AS"/>
</dbReference>
<keyword evidence="13" id="KW-1015">Disulfide bond</keyword>
<evidence type="ECO:0000259" key="22">
    <source>
        <dbReference type="PROSITE" id="PS50011"/>
    </source>
</evidence>
<dbReference type="Pfam" id="PF00954">
    <property type="entry name" value="S_locus_glycop"/>
    <property type="match status" value="1"/>
</dbReference>
<dbReference type="GO" id="GO:0030246">
    <property type="term" value="F:carbohydrate binding"/>
    <property type="evidence" value="ECO:0007669"/>
    <property type="project" value="UniProtKB-KW"/>
</dbReference>
<dbReference type="PROSITE" id="PS50011">
    <property type="entry name" value="PROTEIN_KINASE_DOM"/>
    <property type="match status" value="1"/>
</dbReference>
<keyword evidence="10 18" id="KW-0067">ATP-binding</keyword>
<dbReference type="FunFam" id="3.30.200.20:FF:000059">
    <property type="entry name" value="S-receptor-like serine/threonine-protein kinase"/>
    <property type="match status" value="1"/>
</dbReference>
<feature type="binding site" evidence="19">
    <location>
        <position position="523"/>
    </location>
    <ligand>
        <name>ATP</name>
        <dbReference type="ChEBI" id="CHEBI:30616"/>
    </ligand>
</feature>
<dbReference type="Pfam" id="PF00069">
    <property type="entry name" value="Pkinase"/>
    <property type="match status" value="1"/>
</dbReference>
<keyword evidence="6 21" id="KW-0732">Signal</keyword>
<evidence type="ECO:0000256" key="3">
    <source>
        <dbReference type="ARBA" id="ARBA00022536"/>
    </source>
</evidence>